<proteinExistence type="predicted"/>
<evidence type="ECO:0000259" key="2">
    <source>
        <dbReference type="PROSITE" id="PS51272"/>
    </source>
</evidence>
<keyword evidence="4" id="KW-1185">Reference proteome</keyword>
<feature type="region of interest" description="Disordered" evidence="1">
    <location>
        <begin position="1208"/>
        <end position="1238"/>
    </location>
</feature>
<feature type="region of interest" description="Disordered" evidence="1">
    <location>
        <begin position="1718"/>
        <end position="1748"/>
    </location>
</feature>
<feature type="compositionally biased region" description="Acidic residues" evidence="1">
    <location>
        <begin position="852"/>
        <end position="867"/>
    </location>
</feature>
<gene>
    <name evidence="3" type="ORF">O6R05_05835</name>
</gene>
<sequence length="3664" mass="387993">MEFFKKIIADKRNKSATRRPKWGMRKLSIGLVSCLLGQCILTPASYVFAADVSTAARGMDNTVHYQLNGEAPGPLRYAVTEFDRVDNQGIHLAVSKWANRSTGWGGTDQGPYNGRYLLSFYREEFFQNIESVSVNGVQFEKEADGALWKVPINAKTFNSGAIGLVTNHDVIITLKDGQTLESLGLDRDKIAFSTRWVDSQNIADVNGNDTGFILSDNANHPAEPTNTGTENENYLMTGANPLTQSDGTKSRDGGWSEGKFGKKVTYDAVNKQIVSTVSFKPNQNFLQANSAWVLYINEQIPEALLQYIDLDNVYLGSSDEQGKMYAEKDRQIQLVVDSAKNGFITTADTPQISILFEDTTTKRDAVRSELDSKVFYGALGQSRNYTIRYGLKPEVTNLEFAEALNEYITTNDSQLIFESWQTADFLNQVNSFPNINKPDGGKPNKRILNSYSNSYLQVLDIDKDGLYDFVEDEIGSNKFLVDTDGDGVPDGQEFEDNTKLTDAKSYIVTKPVVTTTSFEEGDQAQITGTVEKTKYNSPADPTVVLTTTNGDAANVIVRAYKYEEGVTDYTDKEVKAETTIPADKLDSGEFTIDVAPNTFADGDKVVIVAYSPDGTSSFAISDTTVTVGKAEPLAIQKSGDATVVEGKGIDPITFTANKENTVYSVEGDDNFTITEAGSLTGTPSVADWGDDETKTITLTVKGTNNGEEDTEEVTITVQRDTDKDGTPDVTDDDDDGDGIPDDEDDQPKVADELSVATTPANAQEGQAVPEGTKVVSVNKAGSTITGTETNGLNVDGNGNLTGTPVVTDWTDDSEESRVISVPVTVENGEETKEATVSVTVQRDTDKDGTPDVTDDDDDGDGIPDDEDQNPKVVDDNTKYDPSATGAVTPDYDKKATDDEVKAKVDLSSIPEDVQNDPNFSVSVSDIPDAGTAGEATVTVTYPDGTSDEVKVTVTPNAQPDNTKYDPSATGAVTPDYDKKATDDDVKAKVDLSSIPEDVQNDPNFSVSVSDIPDAGTAGEATVTVTYPDGTSDEVKVTVTPNAQPDNTKYDPSATGAVTPDYDKQATDDDVKAKVDLSSIPEDVQNDPNFSVSVSDIPDAGTAGEATVTVTYPDGTSDEVKVTVTPNAQPDNTKYDPSATGAVTPDYDKKATDDDVKAKVDLSSIPEDVQNDPNFSVSVSDIPEAGTAGEATVTVTYPDGTSDEVKVTVTPNAQPDNTKYDPSATGAVTPDYDKKATDDDVKAKVDLSSIPEDVQNDPNFSVSVSDIPDAGTAGEATVTVTYPDGTSDEVKVTVTPKAQPDNAKYDPSATGAVTPDYDKKATEDEIKGKLDLSSIPEDVQNDPNFKVEVSDIPEAGTAGEATVTVTYPDGTSDEVKVTVTPNAQPDNAKYDPSATGAVTPDYDKQATDDDVKAKVDLSSIPEDVQNDPNFKVEVSDIPEAGTAGEATVTVTYPDGTSDEVKVTVTPKAQPDNAKYDPSATGAVTPDYDKKATEDEIKGKLDLSSIPEDVQNDPNFSVSVSDIPEAGTAGEATVTVTYPDGTSDEVKVTVTPNAQPDNTKYDPSATGAVTPDYDKQATDDDVKAKVDLSSIPEDVQNDPNFSVSVSDIPEAGTAGEATVTVTYPDGTSDEVKVTVTPNAQPDNTKYDPSATGAVTPDYDKQATEDEIKGKLDLSSIPEDVQNDPNFSVSVSDIPEAGTAGEATVTVTYPDGTSDEVKVTVTPNAQPDNTKYDPSATGAVTPDYDKKATDDDVKAKVDLSSIPEDVQNDPNFSVSVSDIPDAGTAGEATVTVTYPDGTSDEVKVTVTPKAQPDNAKYDPSATGAVTPDYDKKATEDEIKGKLDLSSIPEDVQNDPNFKVEVSDIPEAGTAGEATVTVTYPDGTSDEVKVTVTPKAQPDNAKYDPSATGAVTPDYDKKATEDEIKGKLDLSSIPEDVQNDPNFKVEVSDIPEAGTAGEATVTVTYPDGTSDEVKVTVTPNAQPDNAKYDPSATGAVTPDYDKKATDDDVKAKVDLSSIPEDVQNDPNFKVEVSDIPEAGTAGEATVTVTYPDGTSDEVKVTVTPKAQPDNAKYDPSATGAVTPDYDKKATDDEIKGKLDLSSIPEDVQNDPNFSVSVSDIPEAGTAGEATVTVTYPDGTSDEVKVTVTPNAQPDNTKYDPSATGAVTPDYDKQATDDDVKAKVDLSSIPEDVQNDPNFSVSVSDIPEAGTAGEATVTVTYPDGTSDEVKVTVTPKAQPDNAKYDPSATGAVTPDYDKQATDDDVKAKVDLSSIPEDVQNDPNFSVSVSDIPEAGTAGEATVTVTYPDGTSDEVKVTVTPKAQPDNAKYDPSATGAVTPDYDKKATDDEVKAKVDLSSIPEDVQNDPNFKVEVSDIPEAGTAGEATVTVTYPDGTSDEVKVTVTPNAQPDNTKYDPSATGAVTPDYDKQATDDDVKAKVDLSSIPEDVQNDPNFSVSVSDIPDAGTAGEATVTVTYPDGTSDEVKVTVTPNAQPDNTKYDPSATGAVTPDYDKQATDDDVKAKVDLSSIPEDVQNDPNFSVSVSDIPDAGTAGEATVTVTYPDGTSDEVKVTVTPNAQPDNTKYDPSATGAVTPDYDKQATDDDVKAKVDLSSIPEDVQNDPNFSVSVSDIPEAGTAGEATVTVTYPDGTSDEVKVTVTPNAQPDNTKYDPSATGAVTPDYDKQATDDEVKAKVDLSSIPEDVQNDPNFSVSVSDIPEAGTAGEATVTVTYPDGTSDEVKVTVTPNAQPDNTKYDPSATGAVTPDYDKQATDDEVKAKVDLSSIPEDVQNDPNFSVSVSDIPEAGTAGEATVTVTYPDGTSDEVKVTVTPNAQPDNTKYDPSATGAVTPDYDKKATDDDVKAKVDLSSIPEDVQNDPNFSVSVSDIPDAGTAGEATVTVTYPDGTSDEVKVTVTPNAQPDNTKYDPSATGAVTPDYDKKATDDEVKAKVDLSSIPEDVQNDPNFSVSVSDIPEAGTAGEATVTVTYPDGTSDEVKVTVTPNAQPDNTKYDPSATGAVTPDYDKKATDDEVKAKVDLSSIPEDVQNDPNFSVSVSDIPEAGTAGEATVTVTYPDGTSDEVKVTVTPNAQPISDKYDPTGGTVTPQAGQTPSEDDIKGAVNTDGIPAGDIQSIDVDGNVPTEDGDVTVTVTYTDGSEDQVTVHVDYQDPIVEDDLSDKYDPTGGTVTPQAGQTPSEDDIKGAVNTDGIPAGDIQSIDVDGNVPTEDGDVAVIVTYTDGSEDQVTVHVDYQDPIVEDDLSDKYDPTGGTVTPQAGQTPSEDDIKGAVNTDGIPAGDIQSIDVDGNVPTEDGDVAVIVTYVDGSEDQVTIHVDYQDPIVEDDLSDKYDPTGGTVTPQAGQTPSEDDIKGAVNTDGIPAGDIQSIDVDGNVPTEDGDVTVIVTYVDGSQDVVIVHVDYDNYDPTPVPHWDDDDDTPIFPWIVVGPQPTPAAPAEEVVTPQEEIDVHIAYINGYPDETVRPDGNMTRAEAAAMLARLKGYTMTNDAAPNFTDTPSDWYNTAINAVVEHGLMNGYPDGSFHPNAPITRAEFAKMIQSIDQANSGDAPFADVENHWGEAAIDQAYGNDRIAGYPDGTFKPDNNITRAEAAKMLNSLFDRMVRARGLEDVLADIRKFTDLDESHWGYYDMVEATNTHSFIRIDQAGIEELWKVIMNRK</sequence>
<organism evidence="3 4">
    <name type="scientific">Peptoniphilus equinus</name>
    <dbReference type="NCBI Taxonomy" id="3016343"/>
    <lineage>
        <taxon>Bacteria</taxon>
        <taxon>Bacillati</taxon>
        <taxon>Bacillota</taxon>
        <taxon>Tissierellia</taxon>
        <taxon>Tissierellales</taxon>
        <taxon>Peptoniphilaceae</taxon>
        <taxon>Peptoniphilus</taxon>
    </lineage>
</organism>
<dbReference type="EMBL" id="CP115667">
    <property type="protein sequence ID" value="WBW49529.1"/>
    <property type="molecule type" value="Genomic_DNA"/>
</dbReference>
<feature type="region of interest" description="Disordered" evidence="1">
    <location>
        <begin position="3336"/>
        <end position="3355"/>
    </location>
</feature>
<feature type="region of interest" description="Disordered" evidence="1">
    <location>
        <begin position="2062"/>
        <end position="2083"/>
    </location>
</feature>
<feature type="compositionally biased region" description="Polar residues" evidence="1">
    <location>
        <begin position="3094"/>
        <end position="3104"/>
    </location>
</feature>
<feature type="region of interest" description="Disordered" evidence="1">
    <location>
        <begin position="1110"/>
        <end position="1153"/>
    </location>
</feature>
<dbReference type="InterPro" id="IPR059115">
    <property type="entry name" value="Rib"/>
</dbReference>
<reference evidence="3 4" key="1">
    <citation type="submission" date="2023-01" db="EMBL/GenBank/DDBJ databases">
        <authorList>
            <person name="Lee S.H."/>
            <person name="Jung H.S."/>
            <person name="Yun J.U."/>
        </authorList>
    </citation>
    <scope>NUCLEOTIDE SEQUENCE [LARGE SCALE GENOMIC DNA]</scope>
    <source>
        <strain evidence="3 4">CBA3646</strain>
    </source>
</reference>
<feature type="region of interest" description="Disordered" evidence="1">
    <location>
        <begin position="2653"/>
        <end position="2676"/>
    </location>
</feature>
<dbReference type="Pfam" id="PF00395">
    <property type="entry name" value="SLH"/>
    <property type="match status" value="3"/>
</dbReference>
<feature type="region of interest" description="Disordered" evidence="1">
    <location>
        <begin position="940"/>
        <end position="983"/>
    </location>
</feature>
<feature type="compositionally biased region" description="Polar residues" evidence="1">
    <location>
        <begin position="3177"/>
        <end position="3187"/>
    </location>
</feature>
<feature type="region of interest" description="Disordered" evidence="1">
    <location>
        <begin position="3166"/>
        <end position="3191"/>
    </location>
</feature>
<feature type="region of interest" description="Disordered" evidence="1">
    <location>
        <begin position="1976"/>
        <end position="1998"/>
    </location>
</feature>
<protein>
    <submittedName>
        <fullName evidence="3">Rib/alpha-like domain-containing protein</fullName>
    </submittedName>
</protein>
<feature type="domain" description="SLH" evidence="2">
    <location>
        <begin position="3494"/>
        <end position="3557"/>
    </location>
</feature>
<feature type="region of interest" description="Disordered" evidence="1">
    <location>
        <begin position="1025"/>
        <end position="1063"/>
    </location>
</feature>
<feature type="domain" description="SLH" evidence="2">
    <location>
        <begin position="3427"/>
        <end position="3493"/>
    </location>
</feature>
<dbReference type="Pfam" id="PF08428">
    <property type="entry name" value="Rib"/>
    <property type="match status" value="30"/>
</dbReference>
<dbReference type="InterPro" id="IPR001119">
    <property type="entry name" value="SLH_dom"/>
</dbReference>
<feature type="compositionally biased region" description="Polar residues" evidence="1">
    <location>
        <begin position="3343"/>
        <end position="3353"/>
    </location>
</feature>
<dbReference type="PROSITE" id="PS51272">
    <property type="entry name" value="SLH"/>
    <property type="match status" value="3"/>
</dbReference>
<dbReference type="RefSeq" id="WP_271191061.1">
    <property type="nucleotide sequence ID" value="NZ_CP115667.1"/>
</dbReference>
<accession>A0ABY7QTW3</accession>
<feature type="region of interest" description="Disordered" evidence="1">
    <location>
        <begin position="718"/>
        <end position="747"/>
    </location>
</feature>
<feature type="region of interest" description="Disordered" evidence="1">
    <location>
        <begin position="2555"/>
        <end position="2593"/>
    </location>
</feature>
<feature type="region of interest" description="Disordered" evidence="1">
    <location>
        <begin position="1548"/>
        <end position="1573"/>
    </location>
</feature>
<feature type="region of interest" description="Disordered" evidence="1">
    <location>
        <begin position="3249"/>
        <end position="3272"/>
    </location>
</feature>
<feature type="region of interest" description="Disordered" evidence="1">
    <location>
        <begin position="2470"/>
        <end position="2508"/>
    </location>
</feature>
<evidence type="ECO:0000256" key="1">
    <source>
        <dbReference type="SAM" id="MobiDB-lite"/>
    </source>
</evidence>
<feature type="region of interest" description="Disordered" evidence="1">
    <location>
        <begin position="807"/>
        <end position="899"/>
    </location>
</feature>
<feature type="region of interest" description="Disordered" evidence="1">
    <location>
        <begin position="2993"/>
        <end position="3016"/>
    </location>
</feature>
<feature type="compositionally biased region" description="Polar residues" evidence="1">
    <location>
        <begin position="3260"/>
        <end position="3270"/>
    </location>
</feature>
<dbReference type="Proteomes" id="UP001210339">
    <property type="component" value="Chromosome"/>
</dbReference>
<evidence type="ECO:0000313" key="3">
    <source>
        <dbReference type="EMBL" id="WBW49529.1"/>
    </source>
</evidence>
<feature type="domain" description="SLH" evidence="2">
    <location>
        <begin position="3558"/>
        <end position="3614"/>
    </location>
</feature>
<feature type="region of interest" description="Disordered" evidence="1">
    <location>
        <begin position="3082"/>
        <end position="3108"/>
    </location>
</feature>
<feature type="region of interest" description="Disordered" evidence="1">
    <location>
        <begin position="1381"/>
        <end position="1403"/>
    </location>
</feature>
<feature type="compositionally biased region" description="Basic and acidic residues" evidence="1">
    <location>
        <begin position="890"/>
        <end position="899"/>
    </location>
</feature>
<feature type="region of interest" description="Disordered" evidence="1">
    <location>
        <begin position="2398"/>
        <end position="2423"/>
    </location>
</feature>
<feature type="region of interest" description="Disordered" evidence="1">
    <location>
        <begin position="2738"/>
        <end position="2761"/>
    </location>
</feature>
<feature type="region of interest" description="Disordered" evidence="1">
    <location>
        <begin position="2317"/>
        <end position="2336"/>
    </location>
</feature>
<name>A0ABY7QTW3_9FIRM</name>
<feature type="compositionally biased region" description="Acidic residues" evidence="1">
    <location>
        <begin position="729"/>
        <end position="745"/>
    </location>
</feature>
<feature type="region of interest" description="Disordered" evidence="1">
    <location>
        <begin position="2143"/>
        <end position="2168"/>
    </location>
</feature>
<feature type="region of interest" description="Disordered" evidence="1">
    <location>
        <begin position="2823"/>
        <end position="2853"/>
    </location>
</feature>
<feature type="region of interest" description="Disordered" evidence="1">
    <location>
        <begin position="2895"/>
        <end position="2931"/>
    </location>
</feature>
<feature type="compositionally biased region" description="Basic and acidic residues" evidence="1">
    <location>
        <begin position="868"/>
        <end position="878"/>
    </location>
</feature>
<feature type="region of interest" description="Disordered" evidence="1">
    <location>
        <begin position="1633"/>
        <end position="1654"/>
    </location>
</feature>
<evidence type="ECO:0000313" key="4">
    <source>
        <dbReference type="Proteomes" id="UP001210339"/>
    </source>
</evidence>
<feature type="region of interest" description="Disordered" evidence="1">
    <location>
        <begin position="2232"/>
        <end position="2253"/>
    </location>
</feature>